<sequence length="161" mass="17240">MIRSLHSFWRDENGAALVEFAILLPTLFLFVGLCVEGTRTYWSYQTTITGVRDATRYLSRVVDHDVCLNGGSISVWDDKLTEIVRTSQSGEGMFPRAVSISGVSASLSCQNSGFRGGITGVATVSASLQIGVPFASLFKLAGITAKSVNAQVTDSTRILGL</sequence>
<evidence type="ECO:0000259" key="2">
    <source>
        <dbReference type="Pfam" id="PF07811"/>
    </source>
</evidence>
<dbReference type="EMBL" id="JBHSWG010000001">
    <property type="protein sequence ID" value="MFC6758459.1"/>
    <property type="molecule type" value="Genomic_DNA"/>
</dbReference>
<dbReference type="Proteomes" id="UP001596353">
    <property type="component" value="Unassembled WGS sequence"/>
</dbReference>
<reference evidence="4" key="1">
    <citation type="journal article" date="2019" name="Int. J. Syst. Evol. Microbiol.">
        <title>The Global Catalogue of Microorganisms (GCM) 10K type strain sequencing project: providing services to taxonomists for standard genome sequencing and annotation.</title>
        <authorList>
            <consortium name="The Broad Institute Genomics Platform"/>
            <consortium name="The Broad Institute Genome Sequencing Center for Infectious Disease"/>
            <person name="Wu L."/>
            <person name="Ma J."/>
        </authorList>
    </citation>
    <scope>NUCLEOTIDE SEQUENCE [LARGE SCALE GENOMIC DNA]</scope>
    <source>
        <strain evidence="4">CCUG 66188</strain>
    </source>
</reference>
<proteinExistence type="predicted"/>
<evidence type="ECO:0000313" key="4">
    <source>
        <dbReference type="Proteomes" id="UP001596353"/>
    </source>
</evidence>
<organism evidence="3 4">
    <name type="scientific">Sulfitobacter porphyrae</name>
    <dbReference type="NCBI Taxonomy" id="1246864"/>
    <lineage>
        <taxon>Bacteria</taxon>
        <taxon>Pseudomonadati</taxon>
        <taxon>Pseudomonadota</taxon>
        <taxon>Alphaproteobacteria</taxon>
        <taxon>Rhodobacterales</taxon>
        <taxon>Roseobacteraceae</taxon>
        <taxon>Sulfitobacter</taxon>
    </lineage>
</organism>
<keyword evidence="1" id="KW-1133">Transmembrane helix</keyword>
<protein>
    <submittedName>
        <fullName evidence="3">TadE/TadG family type IV pilus assembly protein</fullName>
    </submittedName>
</protein>
<keyword evidence="1" id="KW-0472">Membrane</keyword>
<keyword evidence="1" id="KW-0812">Transmembrane</keyword>
<dbReference type="Pfam" id="PF07811">
    <property type="entry name" value="TadE"/>
    <property type="match status" value="1"/>
</dbReference>
<dbReference type="InterPro" id="IPR012495">
    <property type="entry name" value="TadE-like_dom"/>
</dbReference>
<gene>
    <name evidence="3" type="ORF">ACFQFQ_01405</name>
</gene>
<evidence type="ECO:0000313" key="3">
    <source>
        <dbReference type="EMBL" id="MFC6758459.1"/>
    </source>
</evidence>
<evidence type="ECO:0000256" key="1">
    <source>
        <dbReference type="SAM" id="Phobius"/>
    </source>
</evidence>
<feature type="transmembrane region" description="Helical" evidence="1">
    <location>
        <begin position="15"/>
        <end position="35"/>
    </location>
</feature>
<comment type="caution">
    <text evidence="3">The sequence shown here is derived from an EMBL/GenBank/DDBJ whole genome shotgun (WGS) entry which is preliminary data.</text>
</comment>
<feature type="domain" description="TadE-like" evidence="2">
    <location>
        <begin position="14"/>
        <end position="56"/>
    </location>
</feature>
<name>A0ABW2B0A3_9RHOB</name>
<keyword evidence="4" id="KW-1185">Reference proteome</keyword>
<accession>A0ABW2B0A3</accession>